<dbReference type="InterPro" id="IPR006578">
    <property type="entry name" value="MADF-dom"/>
</dbReference>
<evidence type="ECO:0000256" key="1">
    <source>
        <dbReference type="SAM" id="MobiDB-lite"/>
    </source>
</evidence>
<reference evidence="3 4" key="1">
    <citation type="submission" date="2021-06" db="EMBL/GenBank/DDBJ databases">
        <authorList>
            <person name="Palmer J.M."/>
        </authorList>
    </citation>
    <scope>NUCLEOTIDE SEQUENCE [LARGE SCALE GENOMIC DNA]</scope>
    <source>
        <strain evidence="3 4">MEX-2019</strain>
        <tissue evidence="3">Muscle</tissue>
    </source>
</reference>
<evidence type="ECO:0000313" key="4">
    <source>
        <dbReference type="Proteomes" id="UP001311232"/>
    </source>
</evidence>
<feature type="region of interest" description="Disordered" evidence="1">
    <location>
        <begin position="44"/>
        <end position="104"/>
    </location>
</feature>
<dbReference type="AlphaFoldDB" id="A0AAV9RIX0"/>
<gene>
    <name evidence="3" type="ORF">CRENBAI_017866</name>
</gene>
<evidence type="ECO:0000259" key="2">
    <source>
        <dbReference type="Pfam" id="PF10545"/>
    </source>
</evidence>
<evidence type="ECO:0000313" key="3">
    <source>
        <dbReference type="EMBL" id="KAK5608951.1"/>
    </source>
</evidence>
<comment type="caution">
    <text evidence="3">The sequence shown here is derived from an EMBL/GenBank/DDBJ whole genome shotgun (WGS) entry which is preliminary data.</text>
</comment>
<dbReference type="Proteomes" id="UP001311232">
    <property type="component" value="Unassembled WGS sequence"/>
</dbReference>
<dbReference type="EMBL" id="JAHHUM010001771">
    <property type="protein sequence ID" value="KAK5608951.1"/>
    <property type="molecule type" value="Genomic_DNA"/>
</dbReference>
<accession>A0AAV9RIX0</accession>
<protein>
    <recommendedName>
        <fullName evidence="2">MADF domain-containing protein</fullName>
    </recommendedName>
</protein>
<feature type="domain" description="MADF" evidence="2">
    <location>
        <begin position="5"/>
        <end position="47"/>
    </location>
</feature>
<sequence>MKDKLIVAVCAHPIIYDTSSYHYRDRNRKDLAWRRISEEVSISETAETVHDTDMPDPDVPEPAAASSVLAGPSSPVQAGPSPAAAPTGPPKKTVRRRQQDSWEPTEFEKEMLKALKNRAPTPAACSEDEHFLLSLLPLLQKSCGGHDYSMGCHGSAPSSQKQAMNASLADVASLAELFAPIRFTPGSGSSCAAAPLGAGTCPSAEALMKLWRT</sequence>
<dbReference type="Pfam" id="PF10545">
    <property type="entry name" value="MADF_DNA_bdg"/>
    <property type="match status" value="1"/>
</dbReference>
<name>A0AAV9RIX0_9TELE</name>
<keyword evidence="4" id="KW-1185">Reference proteome</keyword>
<proteinExistence type="predicted"/>
<organism evidence="3 4">
    <name type="scientific">Crenichthys baileyi</name>
    <name type="common">White River springfish</name>
    <dbReference type="NCBI Taxonomy" id="28760"/>
    <lineage>
        <taxon>Eukaryota</taxon>
        <taxon>Metazoa</taxon>
        <taxon>Chordata</taxon>
        <taxon>Craniata</taxon>
        <taxon>Vertebrata</taxon>
        <taxon>Euteleostomi</taxon>
        <taxon>Actinopterygii</taxon>
        <taxon>Neopterygii</taxon>
        <taxon>Teleostei</taxon>
        <taxon>Neoteleostei</taxon>
        <taxon>Acanthomorphata</taxon>
        <taxon>Ovalentaria</taxon>
        <taxon>Atherinomorphae</taxon>
        <taxon>Cyprinodontiformes</taxon>
        <taxon>Goodeidae</taxon>
        <taxon>Crenichthys</taxon>
    </lineage>
</organism>